<keyword evidence="3" id="KW-1003">Cell membrane</keyword>
<evidence type="ECO:0000256" key="1">
    <source>
        <dbReference type="ARBA" id="ARBA00004651"/>
    </source>
</evidence>
<evidence type="ECO:0000256" key="3">
    <source>
        <dbReference type="ARBA" id="ARBA00022475"/>
    </source>
</evidence>
<evidence type="ECO:0000256" key="5">
    <source>
        <dbReference type="ARBA" id="ARBA00022989"/>
    </source>
</evidence>
<sequence>MSNKLQLFTSMLKIGCIGFGGGSAIIPIIEDEIVETGIDTKENIDKDVMVANITPGALPVEVAASIGKRAGGNKGMFLSALAMALPGTLAAIAIFTIFSTMKLTVLNVIELASVGVSIFILYMLKVYIGNVFNKCAGNTKCERKTVILMAISLFVVCGKNLYQLLGISKTPVFSLSAFNALMLFFFCIIFMENNRHKNVGFVVIMVIISTLFAVTHGKGNYIDNNYIMYALDAIMIMISLAGIVDDMKNSGMKIKIYKNFFKELFIWIVFLVICSMPALINNANIVEFIGKGIISAFMSFGGGDAYLTIADGLFVDTNMVTESQFYGHIVSVVNVLPGSILCKTLCGVGYYLGINISGSIVTGVLFAIVGFACSIAASCGFYMTIYHLYNNLSSLRIISRISECIRPIIAGFLINISLSLCNQSVRVMGKYQISGISTIIIVVLMFIITCLLKSKTRISNALILVLNIGTVFIIRALHYI</sequence>
<name>A0ABR7F3Q5_9FIRM</name>
<dbReference type="InterPro" id="IPR052518">
    <property type="entry name" value="CHR_Transporter"/>
</dbReference>
<evidence type="ECO:0000313" key="8">
    <source>
        <dbReference type="EMBL" id="MBC5668244.1"/>
    </source>
</evidence>
<dbReference type="PANTHER" id="PTHR43663">
    <property type="entry name" value="CHROMATE TRANSPORT PROTEIN-RELATED"/>
    <property type="match status" value="1"/>
</dbReference>
<comment type="caution">
    <text evidence="8">The sequence shown here is derived from an EMBL/GenBank/DDBJ whole genome shotgun (WGS) entry which is preliminary data.</text>
</comment>
<organism evidence="8 9">
    <name type="scientific">Eubacterium segne</name>
    <dbReference type="NCBI Taxonomy" id="2763045"/>
    <lineage>
        <taxon>Bacteria</taxon>
        <taxon>Bacillati</taxon>
        <taxon>Bacillota</taxon>
        <taxon>Clostridia</taxon>
        <taxon>Eubacteriales</taxon>
        <taxon>Eubacteriaceae</taxon>
        <taxon>Eubacterium</taxon>
    </lineage>
</organism>
<keyword evidence="4 7" id="KW-0812">Transmembrane</keyword>
<dbReference type="PANTHER" id="PTHR43663:SF1">
    <property type="entry name" value="CHROMATE TRANSPORTER"/>
    <property type="match status" value="1"/>
</dbReference>
<dbReference type="RefSeq" id="WP_118589327.1">
    <property type="nucleotide sequence ID" value="NZ_JACOOZ010000006.1"/>
</dbReference>
<feature type="transmembrane region" description="Helical" evidence="7">
    <location>
        <begin position="198"/>
        <end position="214"/>
    </location>
</feature>
<feature type="transmembrane region" description="Helical" evidence="7">
    <location>
        <begin position="326"/>
        <end position="354"/>
    </location>
</feature>
<feature type="transmembrane region" description="Helical" evidence="7">
    <location>
        <begin position="264"/>
        <end position="280"/>
    </location>
</feature>
<evidence type="ECO:0000256" key="4">
    <source>
        <dbReference type="ARBA" id="ARBA00022692"/>
    </source>
</evidence>
<feature type="transmembrane region" description="Helical" evidence="7">
    <location>
        <begin position="431"/>
        <end position="452"/>
    </location>
</feature>
<evidence type="ECO:0000313" key="9">
    <source>
        <dbReference type="Proteomes" id="UP000597877"/>
    </source>
</evidence>
<feature type="transmembrane region" description="Helical" evidence="7">
    <location>
        <begin position="145"/>
        <end position="165"/>
    </location>
</feature>
<comment type="subcellular location">
    <subcellularLocation>
        <location evidence="1">Cell membrane</location>
        <topology evidence="1">Multi-pass membrane protein</topology>
    </subcellularLocation>
</comment>
<dbReference type="Proteomes" id="UP000597877">
    <property type="component" value="Unassembled WGS sequence"/>
</dbReference>
<reference evidence="8 9" key="1">
    <citation type="submission" date="2020-08" db="EMBL/GenBank/DDBJ databases">
        <title>Genome public.</title>
        <authorList>
            <person name="Liu C."/>
            <person name="Sun Q."/>
        </authorList>
    </citation>
    <scope>NUCLEOTIDE SEQUENCE [LARGE SCALE GENOMIC DNA]</scope>
    <source>
        <strain evidence="8 9">BX4</strain>
    </source>
</reference>
<feature type="transmembrane region" description="Helical" evidence="7">
    <location>
        <begin position="171"/>
        <end position="191"/>
    </location>
</feature>
<feature type="transmembrane region" description="Helical" evidence="7">
    <location>
        <begin position="76"/>
        <end position="98"/>
    </location>
</feature>
<dbReference type="InterPro" id="IPR003370">
    <property type="entry name" value="Chromate_transpt"/>
</dbReference>
<feature type="transmembrane region" description="Helical" evidence="7">
    <location>
        <begin position="360"/>
        <end position="383"/>
    </location>
</feature>
<feature type="transmembrane region" description="Helical" evidence="7">
    <location>
        <begin position="226"/>
        <end position="244"/>
    </location>
</feature>
<evidence type="ECO:0000256" key="7">
    <source>
        <dbReference type="SAM" id="Phobius"/>
    </source>
</evidence>
<keyword evidence="5 7" id="KW-1133">Transmembrane helix</keyword>
<dbReference type="EMBL" id="JACOOZ010000006">
    <property type="protein sequence ID" value="MBC5668244.1"/>
    <property type="molecule type" value="Genomic_DNA"/>
</dbReference>
<feature type="transmembrane region" description="Helical" evidence="7">
    <location>
        <begin position="104"/>
        <end position="124"/>
    </location>
</feature>
<protein>
    <submittedName>
        <fullName evidence="8">Chromate transporter</fullName>
    </submittedName>
</protein>
<accession>A0ABR7F3Q5</accession>
<feature type="transmembrane region" description="Helical" evidence="7">
    <location>
        <begin position="459"/>
        <end position="478"/>
    </location>
</feature>
<comment type="similarity">
    <text evidence="2">Belongs to the chromate ion transporter (CHR) (TC 2.A.51) family.</text>
</comment>
<evidence type="ECO:0000256" key="6">
    <source>
        <dbReference type="ARBA" id="ARBA00023136"/>
    </source>
</evidence>
<proteinExistence type="inferred from homology"/>
<keyword evidence="9" id="KW-1185">Reference proteome</keyword>
<gene>
    <name evidence="8" type="ORF">H8S00_09635</name>
</gene>
<dbReference type="Pfam" id="PF02417">
    <property type="entry name" value="Chromate_transp"/>
    <property type="match status" value="2"/>
</dbReference>
<keyword evidence="6 7" id="KW-0472">Membrane</keyword>
<evidence type="ECO:0000256" key="2">
    <source>
        <dbReference type="ARBA" id="ARBA00005262"/>
    </source>
</evidence>